<comment type="caution">
    <text evidence="1">The sequence shown here is derived from an EMBL/GenBank/DDBJ whole genome shotgun (WGS) entry which is preliminary data.</text>
</comment>
<sequence>MSPSSSNTSYKFGTVPRPPPLCDLKKQQKSHLPKHLSRVLYFPKHNESTSHLPVYDISQRYSEALGNIPFGSRKYKIELALFWKPRGTNLRDVTRFLVDVNPNGFSATVGERCIGRDALEVKVSLPSEQGEGFRLSTQTRATTSQSHARLRYPMPDKTTKHELIRYPYLAINHESAHDRDTPSFSLEWQVHLVVGGPMRYDLIDLEKQSQGSSYDDSIVAVFHHCGFEPDLPSAFSEGVLLLPEEEQPMLDVTAVSSLFGLLHNVRKREKRSRMKSIFRRFTF</sequence>
<name>A0A8H4NWD1_9HYPO</name>
<dbReference type="OrthoDB" id="5212373at2759"/>
<protein>
    <submittedName>
        <fullName evidence="1">Uncharacterized protein</fullName>
    </submittedName>
</protein>
<reference evidence="1 2" key="1">
    <citation type="submission" date="2020-01" db="EMBL/GenBank/DDBJ databases">
        <title>Identification and distribution of gene clusters putatively required for synthesis of sphingolipid metabolism inhibitors in phylogenetically diverse species of the filamentous fungus Fusarium.</title>
        <authorList>
            <person name="Kim H.-S."/>
            <person name="Busman M."/>
            <person name="Brown D.W."/>
            <person name="Divon H."/>
            <person name="Uhlig S."/>
            <person name="Proctor R.H."/>
        </authorList>
    </citation>
    <scope>NUCLEOTIDE SEQUENCE [LARGE SCALE GENOMIC DNA]</scope>
    <source>
        <strain evidence="1 2">NRRL 20459</strain>
    </source>
</reference>
<gene>
    <name evidence="1" type="ORF">FALBO_16517</name>
</gene>
<evidence type="ECO:0000313" key="1">
    <source>
        <dbReference type="EMBL" id="KAF4450225.1"/>
    </source>
</evidence>
<accession>A0A8H4NWD1</accession>
<dbReference type="Proteomes" id="UP000554235">
    <property type="component" value="Unassembled WGS sequence"/>
</dbReference>
<dbReference type="EMBL" id="JAADYS010003145">
    <property type="protein sequence ID" value="KAF4450225.1"/>
    <property type="molecule type" value="Genomic_DNA"/>
</dbReference>
<dbReference type="AlphaFoldDB" id="A0A8H4NWD1"/>
<evidence type="ECO:0000313" key="2">
    <source>
        <dbReference type="Proteomes" id="UP000554235"/>
    </source>
</evidence>
<organism evidence="1 2">
    <name type="scientific">Fusarium albosuccineum</name>
    <dbReference type="NCBI Taxonomy" id="1237068"/>
    <lineage>
        <taxon>Eukaryota</taxon>
        <taxon>Fungi</taxon>
        <taxon>Dikarya</taxon>
        <taxon>Ascomycota</taxon>
        <taxon>Pezizomycotina</taxon>
        <taxon>Sordariomycetes</taxon>
        <taxon>Hypocreomycetidae</taxon>
        <taxon>Hypocreales</taxon>
        <taxon>Nectriaceae</taxon>
        <taxon>Fusarium</taxon>
        <taxon>Fusarium decemcellulare species complex</taxon>
    </lineage>
</organism>
<keyword evidence="2" id="KW-1185">Reference proteome</keyword>
<proteinExistence type="predicted"/>